<dbReference type="PROSITE" id="PS00211">
    <property type="entry name" value="ABC_TRANSPORTER_1"/>
    <property type="match status" value="2"/>
</dbReference>
<reference evidence="5 6" key="1">
    <citation type="submission" date="2016-02" db="EMBL/GenBank/DDBJ databases">
        <title>Corynebacterium glutamicum N24 whole genome sequencing project.</title>
        <authorList>
            <person name="Matsutani M."/>
            <person name="Nangtapong N."/>
            <person name="Yakushi T."/>
            <person name="Matsushita K."/>
        </authorList>
    </citation>
    <scope>NUCLEOTIDE SEQUENCE [LARGE SCALE GENOMIC DNA]</scope>
    <source>
        <strain evidence="5 6">N24</strain>
    </source>
</reference>
<dbReference type="InterPro" id="IPR027417">
    <property type="entry name" value="P-loop_NTPase"/>
</dbReference>
<evidence type="ECO:0000256" key="1">
    <source>
        <dbReference type="ARBA" id="ARBA00022737"/>
    </source>
</evidence>
<dbReference type="PROSITE" id="PS50893">
    <property type="entry name" value="ABC_TRANSPORTER_2"/>
    <property type="match status" value="2"/>
</dbReference>
<dbReference type="KEGG" id="csur:N24_2213"/>
<keyword evidence="6" id="KW-1185">Reference proteome</keyword>
<feature type="domain" description="ABC transporter" evidence="4">
    <location>
        <begin position="350"/>
        <end position="550"/>
    </location>
</feature>
<evidence type="ECO:0000313" key="5">
    <source>
        <dbReference type="EMBL" id="BAU96475.1"/>
    </source>
</evidence>
<dbReference type="InterPro" id="IPR003593">
    <property type="entry name" value="AAA+_ATPase"/>
</dbReference>
<dbReference type="GO" id="GO:0016887">
    <property type="term" value="F:ATP hydrolysis activity"/>
    <property type="evidence" value="ECO:0007669"/>
    <property type="project" value="InterPro"/>
</dbReference>
<name>A0A160PS70_9CORY</name>
<organism evidence="5 6">
    <name type="scientific">Corynebacterium suranareeae</name>
    <dbReference type="NCBI Taxonomy" id="2506452"/>
    <lineage>
        <taxon>Bacteria</taxon>
        <taxon>Bacillati</taxon>
        <taxon>Actinomycetota</taxon>
        <taxon>Actinomycetes</taxon>
        <taxon>Mycobacteriales</taxon>
        <taxon>Corynebacteriaceae</taxon>
        <taxon>Corynebacterium</taxon>
    </lineage>
</organism>
<evidence type="ECO:0000256" key="3">
    <source>
        <dbReference type="ARBA" id="ARBA00022840"/>
    </source>
</evidence>
<evidence type="ECO:0000256" key="2">
    <source>
        <dbReference type="ARBA" id="ARBA00022741"/>
    </source>
</evidence>
<dbReference type="CDD" id="cd03221">
    <property type="entry name" value="ABCF_EF-3"/>
    <property type="match status" value="2"/>
</dbReference>
<sequence>MRTFANYIAIDGLSFSYPNTHVLTDISLTVSKGEIAGLIGENGVGKSTLLSLIAGVIEPDQGTIYLPENTGFIAQETDLPFDQPVQSLIDAAVAPVRAVDAAIAELSTQLSDESLSAEQQAKVATDFDAALGAAEELGLWELDARIETVVAGLGLADVERSTAIGELSGGQRRRFALAALLMEPHEALIFDEPTNHLDDSAVDFLISEISRFKGPILIASHDRFFLDAVCTELIDLDPALGPEGGAGEEVKQAVSFGGGFSEYIKERELRRTRWSQLYLAQETERAKLEDATGMEESDIFHRSTSKSESKITEKFYADRAAKTQGNRVRSAKNRLKELERYEIPAPPKPLEFQGIPDFTRHGHGETLEVRGVAVENRLQPLTFRIDPGDHILVEGPNGVGKSTLLSVLAGTLEPTEGELIIPEGLKIARLKQDDQWTDKQLDTPVDELFATLSKGPVELSLVEMGLLRKASQSSPLRALSLGQRRRVSLGLILASPPDLLLLDEPTNHLSLALSEELEAAMEKFPGRVILASHDRWIRKRWTGKKISLSF</sequence>
<dbReference type="PANTHER" id="PTHR19211:SF14">
    <property type="entry name" value="ATP-BINDING CASSETTE SUB-FAMILY F MEMBER 1"/>
    <property type="match status" value="1"/>
</dbReference>
<dbReference type="SUPFAM" id="SSF52540">
    <property type="entry name" value="P-loop containing nucleoside triphosphate hydrolases"/>
    <property type="match status" value="2"/>
</dbReference>
<dbReference type="AlphaFoldDB" id="A0A160PS70"/>
<dbReference type="InterPro" id="IPR050611">
    <property type="entry name" value="ABCF"/>
</dbReference>
<dbReference type="RefSeq" id="WP_096456974.1">
    <property type="nucleotide sequence ID" value="NZ_AP017369.1"/>
</dbReference>
<dbReference type="GO" id="GO:0005524">
    <property type="term" value="F:ATP binding"/>
    <property type="evidence" value="ECO:0007669"/>
    <property type="project" value="UniProtKB-KW"/>
</dbReference>
<protein>
    <submittedName>
        <fullName evidence="5">ABC transporter ATPase</fullName>
    </submittedName>
</protein>
<dbReference type="FunFam" id="3.40.50.300:FF:000011">
    <property type="entry name" value="Putative ABC transporter ATP-binding component"/>
    <property type="match status" value="1"/>
</dbReference>
<dbReference type="InterPro" id="IPR017871">
    <property type="entry name" value="ABC_transporter-like_CS"/>
</dbReference>
<feature type="domain" description="ABC transporter" evidence="4">
    <location>
        <begin position="8"/>
        <end position="263"/>
    </location>
</feature>
<accession>A0A160PS70</accession>
<dbReference type="InterPro" id="IPR003439">
    <property type="entry name" value="ABC_transporter-like_ATP-bd"/>
</dbReference>
<dbReference type="Proteomes" id="UP000218244">
    <property type="component" value="Chromosome"/>
</dbReference>
<dbReference type="PANTHER" id="PTHR19211">
    <property type="entry name" value="ATP-BINDING TRANSPORT PROTEIN-RELATED"/>
    <property type="match status" value="1"/>
</dbReference>
<proteinExistence type="predicted"/>
<dbReference type="Gene3D" id="3.40.50.300">
    <property type="entry name" value="P-loop containing nucleotide triphosphate hydrolases"/>
    <property type="match status" value="2"/>
</dbReference>
<evidence type="ECO:0000259" key="4">
    <source>
        <dbReference type="PROSITE" id="PS50893"/>
    </source>
</evidence>
<dbReference type="EMBL" id="AP017369">
    <property type="protein sequence ID" value="BAU96475.1"/>
    <property type="molecule type" value="Genomic_DNA"/>
</dbReference>
<dbReference type="SMART" id="SM00382">
    <property type="entry name" value="AAA"/>
    <property type="match status" value="2"/>
</dbReference>
<gene>
    <name evidence="5" type="ORF">N24_2213</name>
</gene>
<dbReference type="Pfam" id="PF00005">
    <property type="entry name" value="ABC_tran"/>
    <property type="match status" value="2"/>
</dbReference>
<keyword evidence="1" id="KW-0677">Repeat</keyword>
<keyword evidence="3" id="KW-0067">ATP-binding</keyword>
<keyword evidence="2" id="KW-0547">Nucleotide-binding</keyword>
<evidence type="ECO:0000313" key="6">
    <source>
        <dbReference type="Proteomes" id="UP000218244"/>
    </source>
</evidence>